<keyword evidence="7" id="KW-0902">Two-component regulatory system</keyword>
<reference evidence="11 12" key="1">
    <citation type="submission" date="2020-10" db="EMBL/GenBank/DDBJ databases">
        <title>Blautia liquoris sp.nov., isolated from the mud in a fermentation cellar used for the production of Chinese strong-flavoured liquor.</title>
        <authorList>
            <person name="Lu L."/>
        </authorList>
    </citation>
    <scope>NUCLEOTIDE SEQUENCE [LARGE SCALE GENOMIC DNA]</scope>
    <source>
        <strain evidence="11 12">LZLJ-3</strain>
    </source>
</reference>
<dbReference type="PANTHER" id="PTHR45453">
    <property type="entry name" value="PHOSPHATE REGULON SENSOR PROTEIN PHOR"/>
    <property type="match status" value="1"/>
</dbReference>
<accession>A0A7M2RFJ9</accession>
<dbReference type="EC" id="2.7.13.3" evidence="3"/>
<dbReference type="Pfam" id="PF02518">
    <property type="entry name" value="HATPase_c"/>
    <property type="match status" value="1"/>
</dbReference>
<comment type="subcellular location">
    <subcellularLocation>
        <location evidence="2">Membrane</location>
    </subcellularLocation>
</comment>
<evidence type="ECO:0000256" key="6">
    <source>
        <dbReference type="ARBA" id="ARBA00022777"/>
    </source>
</evidence>
<keyword evidence="12" id="KW-1185">Reference proteome</keyword>
<name>A0A7M2RFJ9_9FIRM</name>
<feature type="domain" description="HAMP" evidence="10">
    <location>
        <begin position="209"/>
        <end position="261"/>
    </location>
</feature>
<dbReference type="PANTHER" id="PTHR45453:SF1">
    <property type="entry name" value="PHOSPHATE REGULON SENSOR PROTEIN PHOR"/>
    <property type="match status" value="1"/>
</dbReference>
<dbReference type="EMBL" id="CP063304">
    <property type="protein sequence ID" value="QOV18347.1"/>
    <property type="molecule type" value="Genomic_DNA"/>
</dbReference>
<dbReference type="CDD" id="cd00075">
    <property type="entry name" value="HATPase"/>
    <property type="match status" value="1"/>
</dbReference>
<dbReference type="InterPro" id="IPR036890">
    <property type="entry name" value="HATPase_C_sf"/>
</dbReference>
<dbReference type="InterPro" id="IPR003661">
    <property type="entry name" value="HisK_dim/P_dom"/>
</dbReference>
<dbReference type="AlphaFoldDB" id="A0A7M2RFJ9"/>
<evidence type="ECO:0000256" key="2">
    <source>
        <dbReference type="ARBA" id="ARBA00004370"/>
    </source>
</evidence>
<dbReference type="SUPFAM" id="SSF55874">
    <property type="entry name" value="ATPase domain of HSP90 chaperone/DNA topoisomerase II/histidine kinase"/>
    <property type="match status" value="1"/>
</dbReference>
<comment type="catalytic activity">
    <reaction evidence="1">
        <text>ATP + protein L-histidine = ADP + protein N-phospho-L-histidine.</text>
        <dbReference type="EC" id="2.7.13.3"/>
    </reaction>
</comment>
<evidence type="ECO:0000313" key="11">
    <source>
        <dbReference type="EMBL" id="QOV18347.1"/>
    </source>
</evidence>
<dbReference type="GO" id="GO:0005886">
    <property type="term" value="C:plasma membrane"/>
    <property type="evidence" value="ECO:0007669"/>
    <property type="project" value="TreeGrafter"/>
</dbReference>
<dbReference type="Proteomes" id="UP000593601">
    <property type="component" value="Chromosome"/>
</dbReference>
<dbReference type="SMART" id="SM00388">
    <property type="entry name" value="HisKA"/>
    <property type="match status" value="1"/>
</dbReference>
<evidence type="ECO:0000313" key="12">
    <source>
        <dbReference type="Proteomes" id="UP000593601"/>
    </source>
</evidence>
<evidence type="ECO:0000256" key="7">
    <source>
        <dbReference type="ARBA" id="ARBA00023012"/>
    </source>
</evidence>
<dbReference type="Gene3D" id="6.10.340.10">
    <property type="match status" value="1"/>
</dbReference>
<dbReference type="PROSITE" id="PS50109">
    <property type="entry name" value="HIS_KIN"/>
    <property type="match status" value="1"/>
</dbReference>
<dbReference type="InterPro" id="IPR003594">
    <property type="entry name" value="HATPase_dom"/>
</dbReference>
<evidence type="ECO:0000256" key="4">
    <source>
        <dbReference type="ARBA" id="ARBA00022553"/>
    </source>
</evidence>
<dbReference type="PROSITE" id="PS50885">
    <property type="entry name" value="HAMP"/>
    <property type="match status" value="1"/>
</dbReference>
<keyword evidence="8" id="KW-0812">Transmembrane</keyword>
<organism evidence="11 12">
    <name type="scientific">Blautia liquoris</name>
    <dbReference type="NCBI Taxonomy" id="2779518"/>
    <lineage>
        <taxon>Bacteria</taxon>
        <taxon>Bacillati</taxon>
        <taxon>Bacillota</taxon>
        <taxon>Clostridia</taxon>
        <taxon>Lachnospirales</taxon>
        <taxon>Lachnospiraceae</taxon>
        <taxon>Blautia</taxon>
    </lineage>
</organism>
<dbReference type="PRINTS" id="PR00344">
    <property type="entry name" value="BCTRLSENSOR"/>
</dbReference>
<evidence type="ECO:0000256" key="1">
    <source>
        <dbReference type="ARBA" id="ARBA00000085"/>
    </source>
</evidence>
<dbReference type="KEGG" id="bliq:INP51_09985"/>
<dbReference type="GO" id="GO:0004721">
    <property type="term" value="F:phosphoprotein phosphatase activity"/>
    <property type="evidence" value="ECO:0007669"/>
    <property type="project" value="TreeGrafter"/>
</dbReference>
<dbReference type="Gene3D" id="1.10.287.130">
    <property type="match status" value="1"/>
</dbReference>
<evidence type="ECO:0000259" key="9">
    <source>
        <dbReference type="PROSITE" id="PS50109"/>
    </source>
</evidence>
<dbReference type="RefSeq" id="WP_193734709.1">
    <property type="nucleotide sequence ID" value="NZ_CP063304.1"/>
</dbReference>
<dbReference type="InterPro" id="IPR050351">
    <property type="entry name" value="BphY/WalK/GraS-like"/>
</dbReference>
<dbReference type="CDD" id="cd00082">
    <property type="entry name" value="HisKA"/>
    <property type="match status" value="1"/>
</dbReference>
<keyword evidence="4" id="KW-0597">Phosphoprotein</keyword>
<dbReference type="SMART" id="SM00387">
    <property type="entry name" value="HATPase_c"/>
    <property type="match status" value="1"/>
</dbReference>
<keyword evidence="8" id="KW-0472">Membrane</keyword>
<dbReference type="SUPFAM" id="SSF47384">
    <property type="entry name" value="Homodimeric domain of signal transducing histidine kinase"/>
    <property type="match status" value="1"/>
</dbReference>
<dbReference type="FunFam" id="3.30.565.10:FF:000006">
    <property type="entry name" value="Sensor histidine kinase WalK"/>
    <property type="match status" value="1"/>
</dbReference>
<dbReference type="InterPro" id="IPR003660">
    <property type="entry name" value="HAMP_dom"/>
</dbReference>
<feature type="transmembrane region" description="Helical" evidence="8">
    <location>
        <begin position="190"/>
        <end position="212"/>
    </location>
</feature>
<dbReference type="InterPro" id="IPR036097">
    <property type="entry name" value="HisK_dim/P_sf"/>
</dbReference>
<dbReference type="Gene3D" id="3.30.565.10">
    <property type="entry name" value="Histidine kinase-like ATPase, C-terminal domain"/>
    <property type="match status" value="1"/>
</dbReference>
<sequence>MCRRNGAWVIISRDKLKKKFKFLRSLRFRITIILVIIGIIPAVIIENGIVKSYEDRAVTTRIATIKNQTDIICNQLVKLGYMENPSNTVINGELSLLTNIYGGRILVINNDFKVIKDTYDLEWGKMMVSSEVIRCFNGEDASQYDSKNNYIEMTVGIQNPETKELQGVMLISFSTMEIRSGMDNLEQKGLFLLVIIMLVVLILGYVLSGYLMQPFQKITHAIEDVTDGYLEESISVPNYLETELITNAFNKMLQRMRSVDESRQEFVSNVSHELKTPLASMKVLADSLNSQEDVPIEIYQEFMQDITEEIDRENQIITDLLSLVRLDKKASGLNIEVININELLELVVKRLKPIAAKADVELIVDSFRPVNAEIDKTKLTLAFSNLVENAIKYNNPGGWVRVSLNADHKYFYVTVADSGIGIPNDSLDQIFERFYRVDKSHSREIGGTGLGLAITRRVIVMHRGAIKVYSKENEGTTFSVRIPINYVA</sequence>
<evidence type="ECO:0000256" key="3">
    <source>
        <dbReference type="ARBA" id="ARBA00012438"/>
    </source>
</evidence>
<dbReference type="InterPro" id="IPR004358">
    <property type="entry name" value="Sig_transdc_His_kin-like_C"/>
</dbReference>
<keyword evidence="5" id="KW-0808">Transferase</keyword>
<keyword evidence="6 11" id="KW-0418">Kinase</keyword>
<evidence type="ECO:0000256" key="5">
    <source>
        <dbReference type="ARBA" id="ARBA00022679"/>
    </source>
</evidence>
<dbReference type="GO" id="GO:0000155">
    <property type="term" value="F:phosphorelay sensor kinase activity"/>
    <property type="evidence" value="ECO:0007669"/>
    <property type="project" value="InterPro"/>
</dbReference>
<evidence type="ECO:0000259" key="10">
    <source>
        <dbReference type="PROSITE" id="PS50885"/>
    </source>
</evidence>
<protein>
    <recommendedName>
        <fullName evidence="3">histidine kinase</fullName>
        <ecNumber evidence="3">2.7.13.3</ecNumber>
    </recommendedName>
</protein>
<feature type="domain" description="Histidine kinase" evidence="9">
    <location>
        <begin position="269"/>
        <end position="486"/>
    </location>
</feature>
<proteinExistence type="predicted"/>
<dbReference type="InterPro" id="IPR005467">
    <property type="entry name" value="His_kinase_dom"/>
</dbReference>
<gene>
    <name evidence="11" type="ORF">INP51_09985</name>
</gene>
<dbReference type="Pfam" id="PF00512">
    <property type="entry name" value="HisKA"/>
    <property type="match status" value="1"/>
</dbReference>
<dbReference type="GO" id="GO:0016036">
    <property type="term" value="P:cellular response to phosphate starvation"/>
    <property type="evidence" value="ECO:0007669"/>
    <property type="project" value="TreeGrafter"/>
</dbReference>
<keyword evidence="8" id="KW-1133">Transmembrane helix</keyword>
<feature type="transmembrane region" description="Helical" evidence="8">
    <location>
        <begin position="26"/>
        <end position="45"/>
    </location>
</feature>
<evidence type="ECO:0000256" key="8">
    <source>
        <dbReference type="SAM" id="Phobius"/>
    </source>
</evidence>